<evidence type="ECO:0000313" key="1">
    <source>
        <dbReference type="Proteomes" id="UP000887563"/>
    </source>
</evidence>
<keyword evidence="1" id="KW-1185">Reference proteome</keyword>
<evidence type="ECO:0000313" key="2">
    <source>
        <dbReference type="WBParaSite" id="Minc3s01704g25744"/>
    </source>
</evidence>
<proteinExistence type="predicted"/>
<reference evidence="2" key="1">
    <citation type="submission" date="2022-11" db="UniProtKB">
        <authorList>
            <consortium name="WormBaseParasite"/>
        </authorList>
    </citation>
    <scope>IDENTIFICATION</scope>
</reference>
<sequence>MFPLPSLDFPGSTDKKLCNYCNEEVDQESYVIHVLRCSILKKKADEADTSSPKKPKLN</sequence>
<accession>A0A914MDW2</accession>
<protein>
    <submittedName>
        <fullName evidence="2">Uncharacterized protein</fullName>
    </submittedName>
</protein>
<name>A0A914MDW2_MELIC</name>
<dbReference type="Proteomes" id="UP000887563">
    <property type="component" value="Unplaced"/>
</dbReference>
<organism evidence="1 2">
    <name type="scientific">Meloidogyne incognita</name>
    <name type="common">Southern root-knot nematode worm</name>
    <name type="synonym">Oxyuris incognita</name>
    <dbReference type="NCBI Taxonomy" id="6306"/>
    <lineage>
        <taxon>Eukaryota</taxon>
        <taxon>Metazoa</taxon>
        <taxon>Ecdysozoa</taxon>
        <taxon>Nematoda</taxon>
        <taxon>Chromadorea</taxon>
        <taxon>Rhabditida</taxon>
        <taxon>Tylenchina</taxon>
        <taxon>Tylenchomorpha</taxon>
        <taxon>Tylenchoidea</taxon>
        <taxon>Meloidogynidae</taxon>
        <taxon>Meloidogyninae</taxon>
        <taxon>Meloidogyne</taxon>
        <taxon>Meloidogyne incognita group</taxon>
    </lineage>
</organism>
<dbReference type="WBParaSite" id="Minc3s01704g25744">
    <property type="protein sequence ID" value="Minc3s01704g25744"/>
    <property type="gene ID" value="Minc3s01704g25744"/>
</dbReference>
<dbReference type="AlphaFoldDB" id="A0A914MDW2"/>